<dbReference type="RefSeq" id="WP_147158054.1">
    <property type="nucleotide sequence ID" value="NZ_BJYR01000003.1"/>
</dbReference>
<dbReference type="Proteomes" id="UP000321464">
    <property type="component" value="Unassembled WGS sequence"/>
</dbReference>
<evidence type="ECO:0008006" key="3">
    <source>
        <dbReference type="Google" id="ProtNLM"/>
    </source>
</evidence>
<dbReference type="EMBL" id="BJYR01000003">
    <property type="protein sequence ID" value="GEN98663.1"/>
    <property type="molecule type" value="Genomic_DNA"/>
</dbReference>
<proteinExistence type="predicted"/>
<accession>A0A512AG42</accession>
<sequence>MPDNEPHGLTTPLEGIAADPFQPGEAIPAPLRLIRPTVPREWVDYNGHMSESCYLLVFGDQSDAFFRKIGIDEAYRAGGHSLFTVQTMIFNLAEAHLGDPLDLAIQLIDADDKRLHIFHTMHHGKTGELLATGEQMLVHVDMNAGRSTPMPPELHARVHAVLAAHAGLERPSQVGRSIGIRRDKK</sequence>
<dbReference type="SUPFAM" id="SSF54637">
    <property type="entry name" value="Thioesterase/thiol ester dehydrase-isomerase"/>
    <property type="match status" value="1"/>
</dbReference>
<evidence type="ECO:0000313" key="1">
    <source>
        <dbReference type="EMBL" id="GEN98663.1"/>
    </source>
</evidence>
<dbReference type="AlphaFoldDB" id="A0A512AG42"/>
<dbReference type="Gene3D" id="3.10.129.10">
    <property type="entry name" value="Hotdog Thioesterase"/>
    <property type="match status" value="1"/>
</dbReference>
<gene>
    <name evidence="1" type="ORF">NSE01_04960</name>
</gene>
<dbReference type="OrthoDB" id="9803287at2"/>
<dbReference type="InterPro" id="IPR029069">
    <property type="entry name" value="HotDog_dom_sf"/>
</dbReference>
<dbReference type="Pfam" id="PF13279">
    <property type="entry name" value="4HBT_2"/>
    <property type="match status" value="1"/>
</dbReference>
<dbReference type="CDD" id="cd00586">
    <property type="entry name" value="4HBT"/>
    <property type="match status" value="1"/>
</dbReference>
<comment type="caution">
    <text evidence="1">The sequence shown here is derived from an EMBL/GenBank/DDBJ whole genome shotgun (WGS) entry which is preliminary data.</text>
</comment>
<name>A0A512AG42_9SPHN</name>
<evidence type="ECO:0000313" key="2">
    <source>
        <dbReference type="Proteomes" id="UP000321464"/>
    </source>
</evidence>
<organism evidence="1 2">
    <name type="scientific">Novosphingobium sediminis</name>
    <dbReference type="NCBI Taxonomy" id="707214"/>
    <lineage>
        <taxon>Bacteria</taxon>
        <taxon>Pseudomonadati</taxon>
        <taxon>Pseudomonadota</taxon>
        <taxon>Alphaproteobacteria</taxon>
        <taxon>Sphingomonadales</taxon>
        <taxon>Sphingomonadaceae</taxon>
        <taxon>Novosphingobium</taxon>
    </lineage>
</organism>
<protein>
    <recommendedName>
        <fullName evidence="3">4-hydroxybenzoyl-CoA thioesterase</fullName>
    </recommendedName>
</protein>
<keyword evidence="2" id="KW-1185">Reference proteome</keyword>
<reference evidence="1 2" key="1">
    <citation type="submission" date="2019-07" db="EMBL/GenBank/DDBJ databases">
        <title>Whole genome shotgun sequence of Novosphingobium sediminis NBRC 106119.</title>
        <authorList>
            <person name="Hosoyama A."/>
            <person name="Uohara A."/>
            <person name="Ohji S."/>
            <person name="Ichikawa N."/>
        </authorList>
    </citation>
    <scope>NUCLEOTIDE SEQUENCE [LARGE SCALE GENOMIC DNA]</scope>
    <source>
        <strain evidence="1 2">NBRC 106119</strain>
    </source>
</reference>